<dbReference type="CDD" id="cd06170">
    <property type="entry name" value="LuxR_C_like"/>
    <property type="match status" value="1"/>
</dbReference>
<dbReference type="Gene3D" id="1.10.10.10">
    <property type="entry name" value="Winged helix-like DNA-binding domain superfamily/Winged helix DNA-binding domain"/>
    <property type="match status" value="1"/>
</dbReference>
<dbReference type="Proteomes" id="UP001519287">
    <property type="component" value="Unassembled WGS sequence"/>
</dbReference>
<dbReference type="SMART" id="SM00421">
    <property type="entry name" value="HTH_LUXR"/>
    <property type="match status" value="1"/>
</dbReference>
<dbReference type="Pfam" id="PF00196">
    <property type="entry name" value="GerE"/>
    <property type="match status" value="1"/>
</dbReference>
<evidence type="ECO:0000313" key="6">
    <source>
        <dbReference type="Proteomes" id="UP001519287"/>
    </source>
</evidence>
<name>A0ABS4INK0_9BACL</name>
<protein>
    <submittedName>
        <fullName evidence="5">DNA-binding CsgD family transcriptional regulator</fullName>
    </submittedName>
</protein>
<keyword evidence="1" id="KW-0805">Transcription regulation</keyword>
<dbReference type="EMBL" id="JAGGLB010000001">
    <property type="protein sequence ID" value="MBP1988496.1"/>
    <property type="molecule type" value="Genomic_DNA"/>
</dbReference>
<keyword evidence="6" id="KW-1185">Reference proteome</keyword>
<dbReference type="InterPro" id="IPR000792">
    <property type="entry name" value="Tscrpt_reg_LuxR_C"/>
</dbReference>
<evidence type="ECO:0000256" key="1">
    <source>
        <dbReference type="ARBA" id="ARBA00023015"/>
    </source>
</evidence>
<evidence type="ECO:0000256" key="2">
    <source>
        <dbReference type="ARBA" id="ARBA00023125"/>
    </source>
</evidence>
<keyword evidence="3" id="KW-0804">Transcription</keyword>
<feature type="domain" description="HTH luxR-type" evidence="4">
    <location>
        <begin position="14"/>
        <end position="80"/>
    </location>
</feature>
<organism evidence="5 6">
    <name type="scientific">Paenibacillus eucommiae</name>
    <dbReference type="NCBI Taxonomy" id="1355755"/>
    <lineage>
        <taxon>Bacteria</taxon>
        <taxon>Bacillati</taxon>
        <taxon>Bacillota</taxon>
        <taxon>Bacilli</taxon>
        <taxon>Bacillales</taxon>
        <taxon>Paenibacillaceae</taxon>
        <taxon>Paenibacillus</taxon>
    </lineage>
</organism>
<dbReference type="PANTHER" id="PTHR44688">
    <property type="entry name" value="DNA-BINDING TRANSCRIPTIONAL ACTIVATOR DEVR_DOSR"/>
    <property type="match status" value="1"/>
</dbReference>
<reference evidence="5 6" key="1">
    <citation type="submission" date="2021-03" db="EMBL/GenBank/DDBJ databases">
        <title>Genomic Encyclopedia of Type Strains, Phase IV (KMG-IV): sequencing the most valuable type-strain genomes for metagenomic binning, comparative biology and taxonomic classification.</title>
        <authorList>
            <person name="Goeker M."/>
        </authorList>
    </citation>
    <scope>NUCLEOTIDE SEQUENCE [LARGE SCALE GENOMIC DNA]</scope>
    <source>
        <strain evidence="5 6">DSM 26048</strain>
    </source>
</reference>
<dbReference type="SUPFAM" id="SSF46894">
    <property type="entry name" value="C-terminal effector domain of the bipartite response regulators"/>
    <property type="match status" value="1"/>
</dbReference>
<sequence length="91" mass="10506">MNMFTTQIKKTIVEMSHLFSLTPRESEIILLLSLYGHTNKKLAEILFVSEKTLKNHIANIQFKTNSSSTRHLLSMVINFQAEATSYQYNAR</sequence>
<dbReference type="InterPro" id="IPR016032">
    <property type="entry name" value="Sig_transdc_resp-reg_C-effctor"/>
</dbReference>
<dbReference type="PROSITE" id="PS50043">
    <property type="entry name" value="HTH_LUXR_2"/>
    <property type="match status" value="1"/>
</dbReference>
<dbReference type="RefSeq" id="WP_209968461.1">
    <property type="nucleotide sequence ID" value="NZ_JAGGLB010000001.1"/>
</dbReference>
<evidence type="ECO:0000313" key="5">
    <source>
        <dbReference type="EMBL" id="MBP1988496.1"/>
    </source>
</evidence>
<evidence type="ECO:0000256" key="3">
    <source>
        <dbReference type="ARBA" id="ARBA00023163"/>
    </source>
</evidence>
<proteinExistence type="predicted"/>
<keyword evidence="2 5" id="KW-0238">DNA-binding</keyword>
<gene>
    <name evidence="5" type="ORF">J2Z66_000091</name>
</gene>
<evidence type="ECO:0000259" key="4">
    <source>
        <dbReference type="PROSITE" id="PS50043"/>
    </source>
</evidence>
<dbReference type="InterPro" id="IPR036388">
    <property type="entry name" value="WH-like_DNA-bd_sf"/>
</dbReference>
<dbReference type="PANTHER" id="PTHR44688:SF16">
    <property type="entry name" value="DNA-BINDING TRANSCRIPTIONAL ACTIVATOR DEVR_DOSR"/>
    <property type="match status" value="1"/>
</dbReference>
<accession>A0ABS4INK0</accession>
<dbReference type="GO" id="GO:0003677">
    <property type="term" value="F:DNA binding"/>
    <property type="evidence" value="ECO:0007669"/>
    <property type="project" value="UniProtKB-KW"/>
</dbReference>
<comment type="caution">
    <text evidence="5">The sequence shown here is derived from an EMBL/GenBank/DDBJ whole genome shotgun (WGS) entry which is preliminary data.</text>
</comment>